<evidence type="ECO:0000256" key="3">
    <source>
        <dbReference type="PIRSR" id="PIRSR000443-1"/>
    </source>
</evidence>
<comment type="subcellular location">
    <subcellularLocation>
        <location evidence="2">Cytoplasm</location>
    </subcellularLocation>
</comment>
<dbReference type="EC" id="2.3.1.31" evidence="2"/>
<dbReference type="UniPathway" id="UPA00051">
    <property type="reaction ID" value="UER00074"/>
</dbReference>
<dbReference type="InterPro" id="IPR000073">
    <property type="entry name" value="AB_hydrolase_1"/>
</dbReference>
<feature type="binding site" evidence="2">
    <location>
        <position position="369"/>
    </location>
    <ligand>
        <name>substrate</name>
    </ligand>
</feature>
<dbReference type="InterPro" id="IPR029058">
    <property type="entry name" value="AB_hydrolase_fold"/>
</dbReference>
<protein>
    <recommendedName>
        <fullName evidence="2">Homoserine O-acetyltransferase</fullName>
        <shortName evidence="2">HAT</shortName>
        <ecNumber evidence="2">2.3.1.31</ecNumber>
    </recommendedName>
    <alternativeName>
        <fullName evidence="2">Homoserine transacetylase</fullName>
        <shortName evidence="2">HTA</shortName>
    </alternativeName>
</protein>
<keyword evidence="4" id="KW-0812">Transmembrane</keyword>
<dbReference type="GO" id="GO:0004414">
    <property type="term" value="F:homoserine O-acetyltransferase activity"/>
    <property type="evidence" value="ECO:0007669"/>
    <property type="project" value="UniProtKB-UniRule"/>
</dbReference>
<keyword evidence="2" id="KW-0486">Methionine biosynthesis</keyword>
<feature type="binding site" evidence="2">
    <location>
        <position position="250"/>
    </location>
    <ligand>
        <name>substrate</name>
    </ligand>
</feature>
<feature type="active site" evidence="2 3">
    <location>
        <position position="368"/>
    </location>
</feature>
<dbReference type="PANTHER" id="PTHR32268:SF11">
    <property type="entry name" value="HOMOSERINE O-ACETYLTRANSFERASE"/>
    <property type="match status" value="1"/>
</dbReference>
<dbReference type="InterPro" id="IPR008220">
    <property type="entry name" value="HAT_MetX-like"/>
</dbReference>
<feature type="domain" description="AB hydrolase-1" evidence="5">
    <location>
        <begin position="89"/>
        <end position="372"/>
    </location>
</feature>
<keyword evidence="2" id="KW-0028">Amino-acid biosynthesis</keyword>
<keyword evidence="4" id="KW-1133">Transmembrane helix</keyword>
<dbReference type="AlphaFoldDB" id="A0A562SZP6"/>
<evidence type="ECO:0000256" key="2">
    <source>
        <dbReference type="HAMAP-Rule" id="MF_00296"/>
    </source>
</evidence>
<comment type="subunit">
    <text evidence="2">Homodimer.</text>
</comment>
<dbReference type="HAMAP" id="MF_00296">
    <property type="entry name" value="MetX_acyltransf"/>
    <property type="match status" value="1"/>
</dbReference>
<dbReference type="PIRSF" id="PIRSF000443">
    <property type="entry name" value="Homoser_Ac_trans"/>
    <property type="match status" value="1"/>
</dbReference>
<dbReference type="NCBIfam" id="NF001209">
    <property type="entry name" value="PRK00175.1"/>
    <property type="match status" value="1"/>
</dbReference>
<comment type="similarity">
    <text evidence="2">Belongs to the AB hydrolase superfamily. MetX family.</text>
</comment>
<feature type="active site" evidence="2 3">
    <location>
        <position position="339"/>
    </location>
</feature>
<comment type="function">
    <text evidence="2">Transfers an acetyl group from acetyl-CoA to L-homoserine, forming acetyl-L-homoserine.</text>
</comment>
<keyword evidence="1 2" id="KW-0808">Transferase</keyword>
<keyword evidence="4" id="KW-0472">Membrane</keyword>
<proteinExistence type="inferred from homology"/>
<dbReference type="GO" id="GO:0005737">
    <property type="term" value="C:cytoplasm"/>
    <property type="evidence" value="ECO:0007669"/>
    <property type="project" value="UniProtKB-SubCell"/>
</dbReference>
<accession>A0A562SZP6</accession>
<dbReference type="NCBIfam" id="TIGR01392">
    <property type="entry name" value="homoserO_Ac_trn"/>
    <property type="match status" value="1"/>
</dbReference>
<comment type="caution">
    <text evidence="2">Lacks conserved residue(s) required for the propagation of feature annotation.</text>
</comment>
<dbReference type="SUPFAM" id="SSF53474">
    <property type="entry name" value="alpha/beta-Hydrolases"/>
    <property type="match status" value="1"/>
</dbReference>
<dbReference type="Gene3D" id="3.40.50.1820">
    <property type="entry name" value="alpha/beta hydrolase"/>
    <property type="match status" value="1"/>
</dbReference>
<name>A0A562SZP6_CHIJA</name>
<dbReference type="Proteomes" id="UP000316778">
    <property type="component" value="Unassembled WGS sequence"/>
</dbReference>
<keyword evidence="7" id="KW-1185">Reference proteome</keyword>
<keyword evidence="2" id="KW-0012">Acyltransferase</keyword>
<dbReference type="OrthoDB" id="9800754at2"/>
<dbReference type="GO" id="GO:0009086">
    <property type="term" value="P:methionine biosynthetic process"/>
    <property type="evidence" value="ECO:0007669"/>
    <property type="project" value="UniProtKB-UniRule"/>
</dbReference>
<comment type="catalytic activity">
    <reaction evidence="2">
        <text>L-homoserine + acetyl-CoA = O-acetyl-L-homoserine + CoA</text>
        <dbReference type="Rhea" id="RHEA:13701"/>
        <dbReference type="ChEBI" id="CHEBI:57287"/>
        <dbReference type="ChEBI" id="CHEBI:57288"/>
        <dbReference type="ChEBI" id="CHEBI:57476"/>
        <dbReference type="ChEBI" id="CHEBI:57716"/>
        <dbReference type="EC" id="2.3.1.31"/>
    </reaction>
</comment>
<organism evidence="6 7">
    <name type="scientific">Chitinophaga japonensis</name>
    <name type="common">Flexibacter japonensis</name>
    <dbReference type="NCBI Taxonomy" id="104662"/>
    <lineage>
        <taxon>Bacteria</taxon>
        <taxon>Pseudomonadati</taxon>
        <taxon>Bacteroidota</taxon>
        <taxon>Chitinophagia</taxon>
        <taxon>Chitinophagales</taxon>
        <taxon>Chitinophagaceae</taxon>
        <taxon>Chitinophaga</taxon>
    </lineage>
</organism>
<feature type="active site" description="Nucleophile" evidence="2 3">
    <location>
        <position position="184"/>
    </location>
</feature>
<dbReference type="GO" id="GO:0009092">
    <property type="term" value="P:homoserine metabolic process"/>
    <property type="evidence" value="ECO:0007669"/>
    <property type="project" value="TreeGrafter"/>
</dbReference>
<evidence type="ECO:0000259" key="5">
    <source>
        <dbReference type="Pfam" id="PF00561"/>
    </source>
</evidence>
<reference evidence="6 7" key="1">
    <citation type="journal article" date="2013" name="Stand. Genomic Sci.">
        <title>Genomic Encyclopedia of Type Strains, Phase I: The one thousand microbial genomes (KMG-I) project.</title>
        <authorList>
            <person name="Kyrpides N.C."/>
            <person name="Woyke T."/>
            <person name="Eisen J.A."/>
            <person name="Garrity G."/>
            <person name="Lilburn T.G."/>
            <person name="Beck B.J."/>
            <person name="Whitman W.B."/>
            <person name="Hugenholtz P."/>
            <person name="Klenk H.P."/>
        </authorList>
    </citation>
    <scope>NUCLEOTIDE SEQUENCE [LARGE SCALE GENOMIC DNA]</scope>
    <source>
        <strain evidence="6 7">DSM 13484</strain>
    </source>
</reference>
<evidence type="ECO:0000256" key="1">
    <source>
        <dbReference type="ARBA" id="ARBA00022679"/>
    </source>
</evidence>
<evidence type="ECO:0000256" key="4">
    <source>
        <dbReference type="SAM" id="Phobius"/>
    </source>
</evidence>
<comment type="pathway">
    <text evidence="2">Amino-acid biosynthesis; L-methionine biosynthesis via de novo pathway; O-acetyl-L-homoserine from L-homoserine: step 1/1.</text>
</comment>
<evidence type="ECO:0000313" key="7">
    <source>
        <dbReference type="Proteomes" id="UP000316778"/>
    </source>
</evidence>
<dbReference type="EMBL" id="VLLG01000004">
    <property type="protein sequence ID" value="TWI86230.1"/>
    <property type="molecule type" value="Genomic_DNA"/>
</dbReference>
<sequence length="390" mass="43169">MSKIVQNKQNAERLKQKAIAPDALPAPIGFKLSALSFLLFYVVSRKFLGLSAKVLHIKEAFTLESGAVLPELRIAYHTYGTLNSDGSNVVWICHALTANSDVADWWAGLVGEGRVVDPAKHFIVCANILGSCYGSSGPLSVNPATGAPYYHTFPQVTVRDIVQAHILLRRHLGIARIHLLAGGSMGGYQVLEWALAEPDAIDRLFLLCTGAAESAWGIAIHTAQRLAIEADCSWQQPSPQAGQRGLKAARAIGMLTYRNYQTFVRTQSDPDKDKTDGFRASSYINYQGDKLVNRFNAQSYWLLTKTMDSHNIARSRPADMPTLLAQLPQPTLLMGITSDILCPPEEQLFLERHMPRATYYEIDSSYGHDGFLIEFEQIGRILAEWLGRPQ</sequence>
<dbReference type="Pfam" id="PF00561">
    <property type="entry name" value="Abhydrolase_1"/>
    <property type="match status" value="1"/>
</dbReference>
<gene>
    <name evidence="2" type="primary">metXA</name>
    <name evidence="6" type="ORF">LX66_3482</name>
</gene>
<evidence type="ECO:0000313" key="6">
    <source>
        <dbReference type="EMBL" id="TWI86230.1"/>
    </source>
</evidence>
<feature type="transmembrane region" description="Helical" evidence="4">
    <location>
        <begin position="23"/>
        <end position="43"/>
    </location>
</feature>
<dbReference type="PANTHER" id="PTHR32268">
    <property type="entry name" value="HOMOSERINE O-ACETYLTRANSFERASE"/>
    <property type="match status" value="1"/>
</dbReference>
<keyword evidence="2" id="KW-0963">Cytoplasm</keyword>
<comment type="caution">
    <text evidence="6">The sequence shown here is derived from an EMBL/GenBank/DDBJ whole genome shotgun (WGS) entry which is preliminary data.</text>
</comment>